<dbReference type="InterPro" id="IPR000672">
    <property type="entry name" value="THF_DH/CycHdrlase"/>
</dbReference>
<dbReference type="PRINTS" id="PR00085">
    <property type="entry name" value="THFDHDRGNASE"/>
</dbReference>
<name>A0A1V9YD73_ACHHY</name>
<dbReference type="InterPro" id="IPR036291">
    <property type="entry name" value="NAD(P)-bd_dom_sf"/>
</dbReference>
<dbReference type="InterPro" id="IPR020867">
    <property type="entry name" value="THF_DH/CycHdrlase_CS"/>
</dbReference>
<evidence type="ECO:0000256" key="6">
    <source>
        <dbReference type="ARBA" id="ARBA00023002"/>
    </source>
</evidence>
<dbReference type="GO" id="GO:0004477">
    <property type="term" value="F:methenyltetrahydrofolate cyclohydrolase activity"/>
    <property type="evidence" value="ECO:0007669"/>
    <property type="project" value="TreeGrafter"/>
</dbReference>
<dbReference type="EMBL" id="JNBR01002127">
    <property type="protein sequence ID" value="OQR83658.1"/>
    <property type="molecule type" value="Genomic_DNA"/>
</dbReference>
<dbReference type="Gene3D" id="3.40.50.720">
    <property type="entry name" value="NAD(P)-binding Rossmann-like Domain"/>
    <property type="match status" value="1"/>
</dbReference>
<dbReference type="OrthoDB" id="5126881at2759"/>
<evidence type="ECO:0000256" key="2">
    <source>
        <dbReference type="ARBA" id="ARBA00011738"/>
    </source>
</evidence>
<dbReference type="PROSITE" id="PS00767">
    <property type="entry name" value="THF_DHG_CYH_2"/>
    <property type="match status" value="1"/>
</dbReference>
<keyword evidence="6" id="KW-0560">Oxidoreductase</keyword>
<reference evidence="10 11" key="1">
    <citation type="journal article" date="2014" name="Genome Biol. Evol.">
        <title>The secreted proteins of Achlya hypogyna and Thraustotheca clavata identify the ancestral oomycete secretome and reveal gene acquisitions by horizontal gene transfer.</title>
        <authorList>
            <person name="Misner I."/>
            <person name="Blouin N."/>
            <person name="Leonard G."/>
            <person name="Richards T.A."/>
            <person name="Lane C.E."/>
        </authorList>
    </citation>
    <scope>NUCLEOTIDE SEQUENCE [LARGE SCALE GENOMIC DNA]</scope>
    <source>
        <strain evidence="10 11">ATCC 48635</strain>
    </source>
</reference>
<dbReference type="CDD" id="cd01080">
    <property type="entry name" value="NAD_bind_m-THF_DH_Cyclohyd"/>
    <property type="match status" value="1"/>
</dbReference>
<dbReference type="Pfam" id="PF00763">
    <property type="entry name" value="THF_DHG_CYH"/>
    <property type="match status" value="1"/>
</dbReference>
<dbReference type="STRING" id="1202772.A0A1V9YD73"/>
<protein>
    <submittedName>
        <fullName evidence="10">Bifunctional protein FolD-like</fullName>
    </submittedName>
</protein>
<dbReference type="FunFam" id="3.40.50.720:FF:000006">
    <property type="entry name" value="Bifunctional protein FolD"/>
    <property type="match status" value="1"/>
</dbReference>
<dbReference type="GO" id="GO:0004488">
    <property type="term" value="F:methylenetetrahydrofolate dehydrogenase (NADP+) activity"/>
    <property type="evidence" value="ECO:0007669"/>
    <property type="project" value="InterPro"/>
</dbReference>
<gene>
    <name evidence="10" type="ORF">ACHHYP_14427</name>
</gene>
<keyword evidence="11" id="KW-1185">Reference proteome</keyword>
<dbReference type="SUPFAM" id="SSF51735">
    <property type="entry name" value="NAD(P)-binding Rossmann-fold domains"/>
    <property type="match status" value="1"/>
</dbReference>
<dbReference type="InterPro" id="IPR020630">
    <property type="entry name" value="THF_DH/CycHdrlase_cat_dom"/>
</dbReference>
<proteinExistence type="inferred from homology"/>
<dbReference type="InterPro" id="IPR046346">
    <property type="entry name" value="Aminoacid_DH-like_N_sf"/>
</dbReference>
<evidence type="ECO:0000256" key="5">
    <source>
        <dbReference type="ARBA" id="ARBA00022857"/>
    </source>
</evidence>
<dbReference type="InterPro" id="IPR020631">
    <property type="entry name" value="THF_DH/CycHdrlase_NAD-bd_dom"/>
</dbReference>
<comment type="pathway">
    <text evidence="1">One-carbon metabolism; tetrahydrofolate interconversion.</text>
</comment>
<dbReference type="SUPFAM" id="SSF53223">
    <property type="entry name" value="Aminoacid dehydrogenase-like, N-terminal domain"/>
    <property type="match status" value="1"/>
</dbReference>
<dbReference type="Gene3D" id="3.40.50.10860">
    <property type="entry name" value="Leucine Dehydrogenase, chain A, domain 1"/>
    <property type="match status" value="1"/>
</dbReference>
<dbReference type="GO" id="GO:0035999">
    <property type="term" value="P:tetrahydrofolate interconversion"/>
    <property type="evidence" value="ECO:0007669"/>
    <property type="project" value="TreeGrafter"/>
</dbReference>
<feature type="domain" description="Tetrahydrofolate dehydrogenase/cyclohydrolase NAD(P)-binding" evidence="9">
    <location>
        <begin position="143"/>
        <end position="290"/>
    </location>
</feature>
<evidence type="ECO:0000259" key="9">
    <source>
        <dbReference type="Pfam" id="PF02882"/>
    </source>
</evidence>
<comment type="caution">
    <text evidence="10">The sequence shown here is derived from an EMBL/GenBank/DDBJ whole genome shotgun (WGS) entry which is preliminary data.</text>
</comment>
<evidence type="ECO:0000313" key="10">
    <source>
        <dbReference type="EMBL" id="OQR83658.1"/>
    </source>
</evidence>
<comment type="subunit">
    <text evidence="2">Homodimer.</text>
</comment>
<accession>A0A1V9YD73</accession>
<dbReference type="PANTHER" id="PTHR48099">
    <property type="entry name" value="C-1-TETRAHYDROFOLATE SYNTHASE, CYTOPLASMIC-RELATED"/>
    <property type="match status" value="1"/>
</dbReference>
<evidence type="ECO:0000256" key="4">
    <source>
        <dbReference type="ARBA" id="ARBA00022801"/>
    </source>
</evidence>
<dbReference type="Proteomes" id="UP000243579">
    <property type="component" value="Unassembled WGS sequence"/>
</dbReference>
<evidence type="ECO:0000313" key="11">
    <source>
        <dbReference type="Proteomes" id="UP000243579"/>
    </source>
</evidence>
<sequence>MATVIDGKAVGDAILEEIRAEVAAKAATDASYQAPGLAVVLVGDRKDSATYVRMKKKACEKVGIRTVSVTLPADVTDAALLAQIDALNADSSVHGILVQLPLPAHLNEEVVLNRIVPAKDVDGLHPMNVASLAIKSKLPYIVACTPAGCLELLDRYGIELEGKKAVVLGRSRIVGVPMSLLLLARNATVTICHSKSKDLEAIVREADVLIACCGQAQMVKGSWLKPGAAVIDVGINAIDDATKKAGYRLVGDVAYDEAKEVAGAITPVPGGVGPMTIAMLLKNTLIAQQRAHI</sequence>
<keyword evidence="5" id="KW-0521">NADP</keyword>
<evidence type="ECO:0000259" key="8">
    <source>
        <dbReference type="Pfam" id="PF00763"/>
    </source>
</evidence>
<dbReference type="HAMAP" id="MF_01576">
    <property type="entry name" value="THF_DHG_CYH"/>
    <property type="match status" value="1"/>
</dbReference>
<organism evidence="10 11">
    <name type="scientific">Achlya hypogyna</name>
    <name type="common">Oomycete</name>
    <name type="synonym">Protoachlya hypogyna</name>
    <dbReference type="NCBI Taxonomy" id="1202772"/>
    <lineage>
        <taxon>Eukaryota</taxon>
        <taxon>Sar</taxon>
        <taxon>Stramenopiles</taxon>
        <taxon>Oomycota</taxon>
        <taxon>Saprolegniomycetes</taxon>
        <taxon>Saprolegniales</taxon>
        <taxon>Achlyaceae</taxon>
        <taxon>Achlya</taxon>
    </lineage>
</organism>
<keyword evidence="7" id="KW-0511">Multifunctional enzyme</keyword>
<dbReference type="AlphaFoldDB" id="A0A1V9YD73"/>
<feature type="domain" description="Tetrahydrofolate dehydrogenase/cyclohydrolase catalytic" evidence="8">
    <location>
        <begin position="5"/>
        <end position="122"/>
    </location>
</feature>
<evidence type="ECO:0000256" key="1">
    <source>
        <dbReference type="ARBA" id="ARBA00004777"/>
    </source>
</evidence>
<keyword evidence="3" id="KW-0554">One-carbon metabolism</keyword>
<evidence type="ECO:0000256" key="3">
    <source>
        <dbReference type="ARBA" id="ARBA00022563"/>
    </source>
</evidence>
<dbReference type="PANTHER" id="PTHR48099:SF5">
    <property type="entry name" value="C-1-TETRAHYDROFOLATE SYNTHASE, CYTOPLASMIC"/>
    <property type="match status" value="1"/>
</dbReference>
<dbReference type="Pfam" id="PF02882">
    <property type="entry name" value="THF_DHG_CYH_C"/>
    <property type="match status" value="1"/>
</dbReference>
<keyword evidence="4" id="KW-0378">Hydrolase</keyword>
<dbReference type="FunFam" id="3.40.50.10860:FF:000005">
    <property type="entry name" value="C-1-tetrahydrofolate synthase, cytoplasmic, putative"/>
    <property type="match status" value="1"/>
</dbReference>
<dbReference type="GO" id="GO:0005829">
    <property type="term" value="C:cytosol"/>
    <property type="evidence" value="ECO:0007669"/>
    <property type="project" value="TreeGrafter"/>
</dbReference>
<evidence type="ECO:0000256" key="7">
    <source>
        <dbReference type="ARBA" id="ARBA00023268"/>
    </source>
</evidence>